<dbReference type="Proteomes" id="UP000198660">
    <property type="component" value="Unassembled WGS sequence"/>
</dbReference>
<feature type="transmembrane region" description="Helical" evidence="6">
    <location>
        <begin position="448"/>
        <end position="467"/>
    </location>
</feature>
<dbReference type="AlphaFoldDB" id="A0A1I6P0K2"/>
<keyword evidence="8" id="KW-1185">Reference proteome</keyword>
<proteinExistence type="predicted"/>
<dbReference type="PANTHER" id="PTHR30250">
    <property type="entry name" value="PST FAMILY PREDICTED COLANIC ACID TRANSPORTER"/>
    <property type="match status" value="1"/>
</dbReference>
<accession>A0A1I6P0K2</accession>
<keyword evidence="5 6" id="KW-0472">Membrane</keyword>
<feature type="transmembrane region" description="Helical" evidence="6">
    <location>
        <begin position="252"/>
        <end position="273"/>
    </location>
</feature>
<feature type="transmembrane region" description="Helical" evidence="6">
    <location>
        <begin position="293"/>
        <end position="317"/>
    </location>
</feature>
<evidence type="ECO:0000256" key="3">
    <source>
        <dbReference type="ARBA" id="ARBA00022692"/>
    </source>
</evidence>
<dbReference type="InterPro" id="IPR050833">
    <property type="entry name" value="Poly_Biosynth_Transport"/>
</dbReference>
<feature type="transmembrane region" description="Helical" evidence="6">
    <location>
        <begin position="153"/>
        <end position="173"/>
    </location>
</feature>
<feature type="transmembrane region" description="Helical" evidence="6">
    <location>
        <begin position="12"/>
        <end position="37"/>
    </location>
</feature>
<feature type="transmembrane region" description="Helical" evidence="6">
    <location>
        <begin position="83"/>
        <end position="105"/>
    </location>
</feature>
<name>A0A1I6P0K2_9BACL</name>
<sequence>MYAKMKQLFSDSAAIGMALMGNKIVAMLLFLVFAHYLKDPQYADWDMTNTVAMIVTYLCVMGTDSAFAYYFYEAKDEQDRRGYFTAAVFMPFFISLLFLGVTWMIGSPAATLLYKNADGYQHLLLLAMLTVVANVVIQQILAYARFARQMKIFMVGTMAFVIGSNLISVGFVLQGKGVVGIFYGQAIAQTIVALLLLGYFRKHLTRHVTRTHVMNLIRYGLPLLPTLLTFWVMNGVSRPMIYHLYSPEEASIYGVAARFASMIALLTASFQLAWRPFALSIKERGDAARIYSVIARGFLVVGTLLILLLTFIIHPLILIVKEDYGPGAYLVWMIAFGVIMNTMHLIVGVGLLIDKQTKAISKTFLMAAVLFFIGNVVLVPWWGAWGTGVMTVASYLYVFFAIYRKGQRAYPVNFRFRSMGIYLIIYLTVMSVISWSQVNHLPGLWMEYLVATFLLIASVFASGLFHMDSIRFIRQRLPRLVFPR</sequence>
<dbReference type="EMBL" id="FPAA01000001">
    <property type="protein sequence ID" value="SFS33719.1"/>
    <property type="molecule type" value="Genomic_DNA"/>
</dbReference>
<evidence type="ECO:0000313" key="8">
    <source>
        <dbReference type="Proteomes" id="UP000198660"/>
    </source>
</evidence>
<evidence type="ECO:0000256" key="6">
    <source>
        <dbReference type="SAM" id="Phobius"/>
    </source>
</evidence>
<dbReference type="RefSeq" id="WP_091832710.1">
    <property type="nucleotide sequence ID" value="NZ_FPAA01000001.1"/>
</dbReference>
<keyword evidence="3 6" id="KW-0812">Transmembrane</keyword>
<protein>
    <submittedName>
        <fullName evidence="7">Membrane protein involved in the export of O-antigen and teichoic acid</fullName>
    </submittedName>
</protein>
<reference evidence="8" key="1">
    <citation type="submission" date="2016-10" db="EMBL/GenBank/DDBJ databases">
        <authorList>
            <person name="Varghese N."/>
            <person name="Submissions S."/>
        </authorList>
    </citation>
    <scope>NUCLEOTIDE SEQUENCE [LARGE SCALE GENOMIC DNA]</scope>
    <source>
        <strain evidence="8">DSM 45789</strain>
    </source>
</reference>
<feature type="transmembrane region" description="Helical" evidence="6">
    <location>
        <begin position="179"/>
        <end position="200"/>
    </location>
</feature>
<evidence type="ECO:0000256" key="5">
    <source>
        <dbReference type="ARBA" id="ARBA00023136"/>
    </source>
</evidence>
<feature type="transmembrane region" description="Helical" evidence="6">
    <location>
        <begin position="364"/>
        <end position="382"/>
    </location>
</feature>
<dbReference type="GO" id="GO:0005886">
    <property type="term" value="C:plasma membrane"/>
    <property type="evidence" value="ECO:0007669"/>
    <property type="project" value="UniProtKB-SubCell"/>
</dbReference>
<keyword evidence="4 6" id="KW-1133">Transmembrane helix</keyword>
<dbReference type="PANTHER" id="PTHR30250:SF11">
    <property type="entry name" value="O-ANTIGEN TRANSPORTER-RELATED"/>
    <property type="match status" value="1"/>
</dbReference>
<evidence type="ECO:0000313" key="7">
    <source>
        <dbReference type="EMBL" id="SFS33719.1"/>
    </source>
</evidence>
<gene>
    <name evidence="7" type="ORF">SAMN05444972_101280</name>
</gene>
<evidence type="ECO:0000256" key="4">
    <source>
        <dbReference type="ARBA" id="ARBA00022989"/>
    </source>
</evidence>
<feature type="transmembrane region" description="Helical" evidence="6">
    <location>
        <begin position="416"/>
        <end position="436"/>
    </location>
</feature>
<keyword evidence="2" id="KW-1003">Cell membrane</keyword>
<feature type="transmembrane region" description="Helical" evidence="6">
    <location>
        <begin position="125"/>
        <end position="146"/>
    </location>
</feature>
<dbReference type="OrthoDB" id="3249502at2"/>
<dbReference type="InterPro" id="IPR002797">
    <property type="entry name" value="Polysacc_synth"/>
</dbReference>
<feature type="transmembrane region" description="Helical" evidence="6">
    <location>
        <begin position="329"/>
        <end position="352"/>
    </location>
</feature>
<evidence type="ECO:0000256" key="1">
    <source>
        <dbReference type="ARBA" id="ARBA00004651"/>
    </source>
</evidence>
<dbReference type="Pfam" id="PF01943">
    <property type="entry name" value="Polysacc_synt"/>
    <property type="match status" value="1"/>
</dbReference>
<feature type="transmembrane region" description="Helical" evidence="6">
    <location>
        <begin position="212"/>
        <end position="232"/>
    </location>
</feature>
<evidence type="ECO:0000256" key="2">
    <source>
        <dbReference type="ARBA" id="ARBA00022475"/>
    </source>
</evidence>
<feature type="transmembrane region" description="Helical" evidence="6">
    <location>
        <begin position="49"/>
        <end position="71"/>
    </location>
</feature>
<comment type="subcellular location">
    <subcellularLocation>
        <location evidence="1">Cell membrane</location>
        <topology evidence="1">Multi-pass membrane protein</topology>
    </subcellularLocation>
</comment>
<feature type="transmembrane region" description="Helical" evidence="6">
    <location>
        <begin position="388"/>
        <end position="404"/>
    </location>
</feature>
<organism evidence="7 8">
    <name type="scientific">Marininema halotolerans</name>
    <dbReference type="NCBI Taxonomy" id="1155944"/>
    <lineage>
        <taxon>Bacteria</taxon>
        <taxon>Bacillati</taxon>
        <taxon>Bacillota</taxon>
        <taxon>Bacilli</taxon>
        <taxon>Bacillales</taxon>
        <taxon>Thermoactinomycetaceae</taxon>
        <taxon>Marininema</taxon>
    </lineage>
</organism>